<name>A0A445MWY8_9BACT</name>
<protein>
    <submittedName>
        <fullName evidence="5">Efflux pump, RND family, membrane fusion protein</fullName>
    </submittedName>
</protein>
<keyword evidence="2" id="KW-1133">Transmembrane helix</keyword>
<sequence>MVFEFIWTKTAHLPILPPPYCRPLFFLSPFKQDQKPMSDPEILQLKIDPSMKSLRPIRRRRRLYAALALCLAALLLLFFKRQTIFAVPVEVVTATRLYPSQTLSLLYASGYVVPQRKAAVASKVTGRLVELLVEEGTRVKKGDVVARLEDDDVLAQKAQAEANVNNAAFQLDSARAARKEADILFERDRRLVEKGAVSMIQFRLSEANLNRAAAAVKAAEAGLEASRAALKNALVALEYTRILAPFDAVVLTKDADVGDIVTPIGSAVNAKAAVVTIADMDSLEVEADVSETNLARVKIGQPCEIMVDAIPDVRFRAAVHMIVPTADRSKASVMIKVRFLDKDPRILPQMSAKVNFLTRELGPQDQTPVTVVSKTAIVNKKDRSVVYFIRGERVSEAVVETGKAWDDLVEIRKGLGSGDKVAVAKDGRLKDRTVIKVIEKE</sequence>
<organism evidence="5">
    <name type="scientific">uncultured Desulfobacterium sp</name>
    <dbReference type="NCBI Taxonomy" id="201089"/>
    <lineage>
        <taxon>Bacteria</taxon>
        <taxon>Pseudomonadati</taxon>
        <taxon>Thermodesulfobacteriota</taxon>
        <taxon>Desulfobacteria</taxon>
        <taxon>Desulfobacterales</taxon>
        <taxon>Desulfobacteriaceae</taxon>
        <taxon>Desulfobacterium</taxon>
        <taxon>environmental samples</taxon>
    </lineage>
</organism>
<dbReference type="InterPro" id="IPR006143">
    <property type="entry name" value="RND_pump_MFP"/>
</dbReference>
<dbReference type="Gene3D" id="2.40.50.100">
    <property type="match status" value="1"/>
</dbReference>
<dbReference type="Gene3D" id="1.10.287.470">
    <property type="entry name" value="Helix hairpin bin"/>
    <property type="match status" value="1"/>
</dbReference>
<keyword evidence="2" id="KW-0812">Transmembrane</keyword>
<dbReference type="AlphaFoldDB" id="A0A445MWY8"/>
<evidence type="ECO:0000313" key="5">
    <source>
        <dbReference type="EMBL" id="SPD73975.1"/>
    </source>
</evidence>
<dbReference type="InterPro" id="IPR058625">
    <property type="entry name" value="MdtA-like_BSH"/>
</dbReference>
<reference evidence="5" key="1">
    <citation type="submission" date="2018-01" db="EMBL/GenBank/DDBJ databases">
        <authorList>
            <person name="Regsiter A."/>
            <person name="William W."/>
        </authorList>
    </citation>
    <scope>NUCLEOTIDE SEQUENCE</scope>
    <source>
        <strain evidence="5">TRIP AH-1</strain>
    </source>
</reference>
<feature type="domain" description="CusB-like beta-barrel" evidence="4">
    <location>
        <begin position="285"/>
        <end position="357"/>
    </location>
</feature>
<evidence type="ECO:0000259" key="4">
    <source>
        <dbReference type="Pfam" id="PF25954"/>
    </source>
</evidence>
<dbReference type="GO" id="GO:0015562">
    <property type="term" value="F:efflux transmembrane transporter activity"/>
    <property type="evidence" value="ECO:0007669"/>
    <property type="project" value="TreeGrafter"/>
</dbReference>
<dbReference type="Pfam" id="PF25954">
    <property type="entry name" value="Beta-barrel_RND_2"/>
    <property type="match status" value="1"/>
</dbReference>
<feature type="domain" description="Multidrug resistance protein MdtA-like barrel-sandwich hybrid" evidence="3">
    <location>
        <begin position="116"/>
        <end position="262"/>
    </location>
</feature>
<evidence type="ECO:0000256" key="2">
    <source>
        <dbReference type="SAM" id="Phobius"/>
    </source>
</evidence>
<dbReference type="InterPro" id="IPR058792">
    <property type="entry name" value="Beta-barrel_RND_2"/>
</dbReference>
<comment type="similarity">
    <text evidence="1">Belongs to the membrane fusion protein (MFP) (TC 8.A.1) family.</text>
</comment>
<dbReference type="Gene3D" id="2.40.30.170">
    <property type="match status" value="1"/>
</dbReference>
<dbReference type="SUPFAM" id="SSF111369">
    <property type="entry name" value="HlyD-like secretion proteins"/>
    <property type="match status" value="1"/>
</dbReference>
<evidence type="ECO:0000259" key="3">
    <source>
        <dbReference type="Pfam" id="PF25917"/>
    </source>
</evidence>
<dbReference type="EMBL" id="OJIN01000117">
    <property type="protein sequence ID" value="SPD73975.1"/>
    <property type="molecule type" value="Genomic_DNA"/>
</dbReference>
<feature type="transmembrane region" description="Helical" evidence="2">
    <location>
        <begin position="62"/>
        <end position="79"/>
    </location>
</feature>
<dbReference type="Pfam" id="PF25917">
    <property type="entry name" value="BSH_RND"/>
    <property type="match status" value="1"/>
</dbReference>
<dbReference type="GO" id="GO:1990281">
    <property type="term" value="C:efflux pump complex"/>
    <property type="evidence" value="ECO:0007669"/>
    <property type="project" value="TreeGrafter"/>
</dbReference>
<proteinExistence type="inferred from homology"/>
<dbReference type="Gene3D" id="2.40.420.20">
    <property type="match status" value="1"/>
</dbReference>
<dbReference type="PANTHER" id="PTHR30469:SF38">
    <property type="entry name" value="HLYD FAMILY SECRETION PROTEIN"/>
    <property type="match status" value="1"/>
</dbReference>
<dbReference type="PANTHER" id="PTHR30469">
    <property type="entry name" value="MULTIDRUG RESISTANCE PROTEIN MDTA"/>
    <property type="match status" value="1"/>
</dbReference>
<evidence type="ECO:0000256" key="1">
    <source>
        <dbReference type="ARBA" id="ARBA00009477"/>
    </source>
</evidence>
<keyword evidence="2" id="KW-0472">Membrane</keyword>
<dbReference type="NCBIfam" id="TIGR01730">
    <property type="entry name" value="RND_mfp"/>
    <property type="match status" value="1"/>
</dbReference>
<accession>A0A445MWY8</accession>
<gene>
    <name evidence="5" type="ORF">PITCH_A2030119</name>
</gene>